<dbReference type="SUPFAM" id="SSF52540">
    <property type="entry name" value="P-loop containing nucleoside triphosphate hydrolases"/>
    <property type="match status" value="1"/>
</dbReference>
<dbReference type="Pfam" id="PF13175">
    <property type="entry name" value="AAA_15"/>
    <property type="match status" value="1"/>
</dbReference>
<feature type="domain" description="OLD protein-like TOPRIM" evidence="2">
    <location>
        <begin position="436"/>
        <end position="505"/>
    </location>
</feature>
<dbReference type="PANTHER" id="PTHR43581">
    <property type="entry name" value="ATP/GTP PHOSPHATASE"/>
    <property type="match status" value="1"/>
</dbReference>
<dbReference type="EMBL" id="BTPD01000002">
    <property type="protein sequence ID" value="GMQ28069.1"/>
    <property type="molecule type" value="Genomic_DNA"/>
</dbReference>
<proteinExistence type="predicted"/>
<dbReference type="RefSeq" id="WP_338222865.1">
    <property type="nucleotide sequence ID" value="NZ_BTPD01000002.1"/>
</dbReference>
<dbReference type="InterPro" id="IPR041685">
    <property type="entry name" value="AAA_GajA/Old/RecF-like"/>
</dbReference>
<evidence type="ECO:0000313" key="3">
    <source>
        <dbReference type="EMBL" id="GMQ28069.1"/>
    </source>
</evidence>
<accession>A0ABQ6PJC8</accession>
<dbReference type="InterPro" id="IPR027417">
    <property type="entry name" value="P-loop_NTPase"/>
</dbReference>
<evidence type="ECO:0000259" key="2">
    <source>
        <dbReference type="Pfam" id="PF20469"/>
    </source>
</evidence>
<reference evidence="3 4" key="1">
    <citation type="submission" date="2023-08" db="EMBL/GenBank/DDBJ databases">
        <title>Draft genome sequence of Algoriphagus confluentis.</title>
        <authorList>
            <person name="Takatani N."/>
            <person name="Hosokawa M."/>
            <person name="Sawabe T."/>
        </authorList>
    </citation>
    <scope>NUCLEOTIDE SEQUENCE [LARGE SCALE GENOMIC DNA]</scope>
    <source>
        <strain evidence="3 4">NBRC 111222</strain>
    </source>
</reference>
<keyword evidence="4" id="KW-1185">Reference proteome</keyword>
<organism evidence="3 4">
    <name type="scientific">Algoriphagus confluentis</name>
    <dbReference type="NCBI Taxonomy" id="1697556"/>
    <lineage>
        <taxon>Bacteria</taxon>
        <taxon>Pseudomonadati</taxon>
        <taxon>Bacteroidota</taxon>
        <taxon>Cytophagia</taxon>
        <taxon>Cytophagales</taxon>
        <taxon>Cyclobacteriaceae</taxon>
        <taxon>Algoriphagus</taxon>
    </lineage>
</organism>
<evidence type="ECO:0000313" key="4">
    <source>
        <dbReference type="Proteomes" id="UP001338309"/>
    </source>
</evidence>
<dbReference type="CDD" id="cd01026">
    <property type="entry name" value="TOPRIM_OLD"/>
    <property type="match status" value="1"/>
</dbReference>
<dbReference type="GO" id="GO:0004519">
    <property type="term" value="F:endonuclease activity"/>
    <property type="evidence" value="ECO:0007669"/>
    <property type="project" value="UniProtKB-KW"/>
</dbReference>
<keyword evidence="3" id="KW-0378">Hydrolase</keyword>
<name>A0ABQ6PJC8_9BACT</name>
<evidence type="ECO:0000259" key="1">
    <source>
        <dbReference type="Pfam" id="PF13175"/>
    </source>
</evidence>
<comment type="caution">
    <text evidence="3">The sequence shown here is derived from an EMBL/GenBank/DDBJ whole genome shotgun (WGS) entry which is preliminary data.</text>
</comment>
<feature type="domain" description="Endonuclease GajA/Old nuclease/RecF-like AAA" evidence="1">
    <location>
        <begin position="1"/>
        <end position="383"/>
    </location>
</feature>
<keyword evidence="3" id="KW-0255">Endonuclease</keyword>
<dbReference type="Pfam" id="PF20469">
    <property type="entry name" value="OLD-like_TOPRIM"/>
    <property type="match status" value="1"/>
</dbReference>
<dbReference type="Gene3D" id="3.40.50.300">
    <property type="entry name" value="P-loop containing nucleotide triphosphate hydrolases"/>
    <property type="match status" value="1"/>
</dbReference>
<keyword evidence="3" id="KW-0540">Nuclease</keyword>
<dbReference type="Proteomes" id="UP001338309">
    <property type="component" value="Unassembled WGS sequence"/>
</dbReference>
<sequence length="701" mass="78970">MYISKILIEGFRNFPKNTIEFNDGVNVIIGHNNAGKTSLLRAIGLIIDQNASRRLEIDDFSKSTTLPELLSSPPAISISMFIDQSEDEDLTGDDLVTVADWLVQLQEPYQARLTYTFFLPSERHAEYKSALAGCVDKSQAWQTIKHEFLRFYVSKIYGGDPSLSLPADSMNLQKFDFQFLNAIRDVERDMFTGKNSMLRDVLDFFIDYDIKSADDSLKNSAIKQSEIKALKKDFSVKAEGLISELQARMEAGKEHILSYATKTGATFNNAEPDFDGSISEVELYSALKLIIGYSALDIKIPATHNGLGYNNLIFMSLLLAKMQVNADGNYLGSNAKIFPVLAIEEPEAHLHPSMQYKFLKFLKDNKNQRKVRQIFITTHSTQITSAVSLDEIICLHNEKGIISVGYPGKSFPNTTHGKTAKAYVQRFLDATRSDMLFAQRIIMVEGLAEELLLPTLARCYGKNLEDDHIAIIPVGGRFFDYFLYMFDSTQPNTMHKMVACLKDRDPERKIKSGRSFISCYPFEYGLDPVNYVYQDHLIAKKTTYASHPNIRFFGQDHEKGKTFEYELCLENMDNDILITDSIKNREELKELLKLYQNGGSIDDMIAEMRTSNPNSEIGISIKAQTTSGWTDLDKKKAIVASRYLNSVGKGENALELANALELNLTLPTMAPVGTIAGATISLQKPFNVPQYIKDTFDWICL</sequence>
<dbReference type="InterPro" id="IPR034139">
    <property type="entry name" value="TOPRIM_OLD"/>
</dbReference>
<gene>
    <name evidence="3" type="ORF">Aconfl_07120</name>
</gene>
<dbReference type="PANTHER" id="PTHR43581:SF4">
    <property type="entry name" value="ATP_GTP PHOSPHATASE"/>
    <property type="match status" value="1"/>
</dbReference>
<protein>
    <submittedName>
        <fullName evidence="3">ATP-dependent endonuclease</fullName>
    </submittedName>
</protein>
<dbReference type="InterPro" id="IPR051396">
    <property type="entry name" value="Bact_Antivir_Def_Nuclease"/>
</dbReference>